<dbReference type="GO" id="GO:0098552">
    <property type="term" value="C:side of membrane"/>
    <property type="evidence" value="ECO:0007669"/>
    <property type="project" value="UniProtKB-KW"/>
</dbReference>
<sequence length="451" mass="50009">MGLLKRLVFLAALLCNGVAAQSFASVLTEAPQCAADCLVMLFSQKPFAGKDQNAICHDQQFADAIGNCLTAKCEVRQTLDFIKLSSSVCGIKPTNNILLYRTSTLTMFGLAMIFFALRITATIKLRLGWALDDAMAIASVIFMIPVVVIMQFMMENGLGVDLWYLSDYQITQGFRLFFFLELLYLAARMLVKSTILCFFLRIFSNPKFRLLVKITIVFNVLIGVAFFIFAFFQTTPISFFWVGWQTKEADRVMMGIIRLTLPHAALVLMLDVWVLILPLSQLWELGLKLRKKIGVMAMFSFGIFLTIVAAIRVHEVVLFAKSQDLTVINAQKAMIWSCIEICVGNMVSCMPHIRNLVRHIKSQVREKIGKENGPTNEAIFIERSLAQISVGDATSEPGLFDAGGLLKEDAATRTATTDTTTTTTTTTIGVGKMESTNGRPSSYASDADTKV</sequence>
<feature type="compositionally biased region" description="Polar residues" evidence="14">
    <location>
        <begin position="434"/>
        <end position="444"/>
    </location>
</feature>
<feature type="domain" description="CFEM" evidence="17">
    <location>
        <begin position="28"/>
        <end position="89"/>
    </location>
</feature>
<evidence type="ECO:0000256" key="9">
    <source>
        <dbReference type="ARBA" id="ARBA00022989"/>
    </source>
</evidence>
<evidence type="ECO:0000256" key="16">
    <source>
        <dbReference type="SAM" id="SignalP"/>
    </source>
</evidence>
<keyword evidence="5" id="KW-0964">Secreted</keyword>
<keyword evidence="20" id="KW-1185">Reference proteome</keyword>
<keyword evidence="9 15" id="KW-1133">Transmembrane helix</keyword>
<evidence type="ECO:0000256" key="15">
    <source>
        <dbReference type="SAM" id="Phobius"/>
    </source>
</evidence>
<evidence type="ECO:0000256" key="3">
    <source>
        <dbReference type="ARBA" id="ARBA00004613"/>
    </source>
</evidence>
<keyword evidence="10 15" id="KW-0472">Membrane</keyword>
<protein>
    <submittedName>
        <fullName evidence="19">Uncharacterized protein</fullName>
    </submittedName>
</protein>
<dbReference type="STRING" id="56646.A0A2L2TZW5"/>
<feature type="signal peptide" evidence="16">
    <location>
        <begin position="1"/>
        <end position="20"/>
    </location>
</feature>
<feature type="chain" id="PRO_5014759729" evidence="16">
    <location>
        <begin position="21"/>
        <end position="451"/>
    </location>
</feature>
<feature type="transmembrane region" description="Helical" evidence="15">
    <location>
        <begin position="174"/>
        <end position="203"/>
    </location>
</feature>
<dbReference type="EMBL" id="LN649231">
    <property type="protein sequence ID" value="CEI68050.1"/>
    <property type="molecule type" value="Genomic_DNA"/>
</dbReference>
<evidence type="ECO:0000256" key="11">
    <source>
        <dbReference type="ARBA" id="ARBA00023157"/>
    </source>
</evidence>
<feature type="domain" description="Rhodopsin" evidence="18">
    <location>
        <begin position="117"/>
        <end position="358"/>
    </location>
</feature>
<evidence type="ECO:0000256" key="14">
    <source>
        <dbReference type="SAM" id="MobiDB-lite"/>
    </source>
</evidence>
<dbReference type="AlphaFoldDB" id="A0A2L2TZW5"/>
<organism evidence="19 20">
    <name type="scientific">Fusarium venenatum</name>
    <dbReference type="NCBI Taxonomy" id="56646"/>
    <lineage>
        <taxon>Eukaryota</taxon>
        <taxon>Fungi</taxon>
        <taxon>Dikarya</taxon>
        <taxon>Ascomycota</taxon>
        <taxon>Pezizomycotina</taxon>
        <taxon>Sordariomycetes</taxon>
        <taxon>Hypocreomycetidae</taxon>
        <taxon>Hypocreales</taxon>
        <taxon>Nectriaceae</taxon>
        <taxon>Fusarium</taxon>
    </lineage>
</organism>
<proteinExistence type="inferred from homology"/>
<evidence type="ECO:0000313" key="20">
    <source>
        <dbReference type="Proteomes" id="UP000245910"/>
    </source>
</evidence>
<dbReference type="Pfam" id="PF20684">
    <property type="entry name" value="Fung_rhodopsin"/>
    <property type="match status" value="1"/>
</dbReference>
<comment type="subcellular location">
    <subcellularLocation>
        <location evidence="2">Membrane</location>
        <topology evidence="2">Lipid-anchor</topology>
        <topology evidence="2">GPI-anchor</topology>
    </subcellularLocation>
    <subcellularLocation>
        <location evidence="1">Membrane</location>
        <topology evidence="1">Multi-pass membrane protein</topology>
    </subcellularLocation>
    <subcellularLocation>
        <location evidence="3">Secreted</location>
    </subcellularLocation>
</comment>
<evidence type="ECO:0000256" key="2">
    <source>
        <dbReference type="ARBA" id="ARBA00004589"/>
    </source>
</evidence>
<dbReference type="OrthoDB" id="2496787at2759"/>
<evidence type="ECO:0000256" key="6">
    <source>
        <dbReference type="ARBA" id="ARBA00022622"/>
    </source>
</evidence>
<feature type="transmembrane region" description="Helical" evidence="15">
    <location>
        <begin position="293"/>
        <end position="313"/>
    </location>
</feature>
<evidence type="ECO:0000256" key="10">
    <source>
        <dbReference type="ARBA" id="ARBA00023136"/>
    </source>
</evidence>
<keyword evidence="12" id="KW-0449">Lipoprotein</keyword>
<comment type="similarity">
    <text evidence="13">Belongs to the SAT4 family.</text>
</comment>
<keyword evidence="6" id="KW-0325">Glycoprotein</keyword>
<dbReference type="PANTHER" id="PTHR33048">
    <property type="entry name" value="PTH11-LIKE INTEGRAL MEMBRANE PROTEIN (AFU_ORTHOLOGUE AFUA_5G11245)"/>
    <property type="match status" value="1"/>
</dbReference>
<dbReference type="Pfam" id="PF05730">
    <property type="entry name" value="CFEM"/>
    <property type="match status" value="1"/>
</dbReference>
<evidence type="ECO:0000256" key="4">
    <source>
        <dbReference type="ARBA" id="ARBA00010031"/>
    </source>
</evidence>
<evidence type="ECO:0000256" key="7">
    <source>
        <dbReference type="ARBA" id="ARBA00022692"/>
    </source>
</evidence>
<name>A0A2L2TZW5_9HYPO</name>
<keyword evidence="11" id="KW-1015">Disulfide bond</keyword>
<evidence type="ECO:0000313" key="19">
    <source>
        <dbReference type="EMBL" id="CEI68050.1"/>
    </source>
</evidence>
<evidence type="ECO:0000256" key="8">
    <source>
        <dbReference type="ARBA" id="ARBA00022729"/>
    </source>
</evidence>
<keyword evidence="8 16" id="KW-0732">Signal</keyword>
<dbReference type="InterPro" id="IPR049326">
    <property type="entry name" value="Rhodopsin_dom_fungi"/>
</dbReference>
<dbReference type="PANTHER" id="PTHR33048:SF143">
    <property type="entry name" value="EXTRACELLULAR MEMBRANE PROTEIN CFEM DOMAIN-CONTAINING PROTEIN-RELATED"/>
    <property type="match status" value="1"/>
</dbReference>
<keyword evidence="6" id="KW-0336">GPI-anchor</keyword>
<evidence type="ECO:0000256" key="13">
    <source>
        <dbReference type="ARBA" id="ARBA00038359"/>
    </source>
</evidence>
<comment type="similarity">
    <text evidence="4">Belongs to the RBT5 family.</text>
</comment>
<evidence type="ECO:0000256" key="1">
    <source>
        <dbReference type="ARBA" id="ARBA00004141"/>
    </source>
</evidence>
<dbReference type="InterPro" id="IPR052337">
    <property type="entry name" value="SAT4-like"/>
</dbReference>
<accession>A0A2L2TZW5</accession>
<feature type="region of interest" description="Disordered" evidence="14">
    <location>
        <begin position="430"/>
        <end position="451"/>
    </location>
</feature>
<evidence type="ECO:0000256" key="5">
    <source>
        <dbReference type="ARBA" id="ARBA00022525"/>
    </source>
</evidence>
<evidence type="ECO:0000259" key="18">
    <source>
        <dbReference type="Pfam" id="PF20684"/>
    </source>
</evidence>
<feature type="transmembrane region" description="Helical" evidence="15">
    <location>
        <begin position="98"/>
        <end position="117"/>
    </location>
</feature>
<feature type="transmembrane region" description="Helical" evidence="15">
    <location>
        <begin position="129"/>
        <end position="154"/>
    </location>
</feature>
<evidence type="ECO:0000256" key="12">
    <source>
        <dbReference type="ARBA" id="ARBA00023288"/>
    </source>
</evidence>
<dbReference type="Proteomes" id="UP000245910">
    <property type="component" value="Chromosome III"/>
</dbReference>
<feature type="transmembrane region" description="Helical" evidence="15">
    <location>
        <begin position="210"/>
        <end position="232"/>
    </location>
</feature>
<keyword evidence="7 15" id="KW-0812">Transmembrane</keyword>
<feature type="transmembrane region" description="Helical" evidence="15">
    <location>
        <begin position="252"/>
        <end position="277"/>
    </location>
</feature>
<dbReference type="GO" id="GO:0005576">
    <property type="term" value="C:extracellular region"/>
    <property type="evidence" value="ECO:0007669"/>
    <property type="project" value="UniProtKB-SubCell"/>
</dbReference>
<evidence type="ECO:0000259" key="17">
    <source>
        <dbReference type="Pfam" id="PF05730"/>
    </source>
</evidence>
<dbReference type="InterPro" id="IPR008427">
    <property type="entry name" value="Extracellular_membr_CFEM_dom"/>
</dbReference>
<reference evidence="20" key="1">
    <citation type="submission" date="2014-10" db="EMBL/GenBank/DDBJ databases">
        <authorList>
            <person name="King R."/>
        </authorList>
    </citation>
    <scope>NUCLEOTIDE SEQUENCE [LARGE SCALE GENOMIC DNA]</scope>
    <source>
        <strain evidence="20">A3/5</strain>
    </source>
</reference>